<comment type="caution">
    <text evidence="8">The sequence shown here is derived from an EMBL/GenBank/DDBJ whole genome shotgun (WGS) entry which is preliminary data.</text>
</comment>
<evidence type="ECO:0000256" key="5">
    <source>
        <dbReference type="ARBA" id="ARBA00022927"/>
    </source>
</evidence>
<dbReference type="GO" id="GO:0000422">
    <property type="term" value="P:autophagy of mitochondrion"/>
    <property type="evidence" value="ECO:0007669"/>
    <property type="project" value="TreeGrafter"/>
</dbReference>
<dbReference type="GO" id="GO:0015031">
    <property type="term" value="P:protein transport"/>
    <property type="evidence" value="ECO:0007669"/>
    <property type="project" value="UniProtKB-KW"/>
</dbReference>
<keyword evidence="9" id="KW-1185">Reference proteome</keyword>
<evidence type="ECO:0000256" key="7">
    <source>
        <dbReference type="ARBA" id="ARBA00029833"/>
    </source>
</evidence>
<dbReference type="GO" id="GO:0000045">
    <property type="term" value="P:autophagosome assembly"/>
    <property type="evidence" value="ECO:0007669"/>
    <property type="project" value="TreeGrafter"/>
</dbReference>
<evidence type="ECO:0000256" key="3">
    <source>
        <dbReference type="ARBA" id="ARBA00022679"/>
    </source>
</evidence>
<dbReference type="GO" id="GO:0061651">
    <property type="term" value="F:Atg12 conjugating enzyme activity"/>
    <property type="evidence" value="ECO:0007669"/>
    <property type="project" value="TreeGrafter"/>
</dbReference>
<keyword evidence="3" id="KW-0808">Transferase</keyword>
<keyword evidence="6" id="KW-0072">Autophagy</keyword>
<reference evidence="8" key="1">
    <citation type="submission" date="2020-11" db="EMBL/GenBank/DDBJ databases">
        <authorList>
            <consortium name="DOE Joint Genome Institute"/>
            <person name="Ahrendt S."/>
            <person name="Riley R."/>
            <person name="Andreopoulos W."/>
            <person name="Labutti K."/>
            <person name="Pangilinan J."/>
            <person name="Ruiz-Duenas F.J."/>
            <person name="Barrasa J.M."/>
            <person name="Sanchez-Garcia M."/>
            <person name="Camarero S."/>
            <person name="Miyauchi S."/>
            <person name="Serrano A."/>
            <person name="Linde D."/>
            <person name="Babiker R."/>
            <person name="Drula E."/>
            <person name="Ayuso-Fernandez I."/>
            <person name="Pacheco R."/>
            <person name="Padilla G."/>
            <person name="Ferreira P."/>
            <person name="Barriuso J."/>
            <person name="Kellner H."/>
            <person name="Castanera R."/>
            <person name="Alfaro M."/>
            <person name="Ramirez L."/>
            <person name="Pisabarro A.G."/>
            <person name="Kuo A."/>
            <person name="Tritt A."/>
            <person name="Lipzen A."/>
            <person name="He G."/>
            <person name="Yan M."/>
            <person name="Ng V."/>
            <person name="Cullen D."/>
            <person name="Martin F."/>
            <person name="Rosso M.-N."/>
            <person name="Henrissat B."/>
            <person name="Hibbett D."/>
            <person name="Martinez A.T."/>
            <person name="Grigoriev I.V."/>
        </authorList>
    </citation>
    <scope>NUCLEOTIDE SEQUENCE</scope>
    <source>
        <strain evidence="8">CBS 506.95</strain>
    </source>
</reference>
<gene>
    <name evidence="8" type="ORF">CPB83DRAFT_901785</name>
</gene>
<dbReference type="AlphaFoldDB" id="A0A9P6ETP2"/>
<keyword evidence="4" id="KW-0833">Ubl conjugation pathway</keyword>
<dbReference type="PANTHER" id="PTHR14957">
    <property type="entry name" value="UBIQUITIN-LIKE-CONJUGATING ENZYME ATG10"/>
    <property type="match status" value="1"/>
</dbReference>
<dbReference type="GO" id="GO:0005829">
    <property type="term" value="C:cytosol"/>
    <property type="evidence" value="ECO:0007669"/>
    <property type="project" value="TreeGrafter"/>
</dbReference>
<evidence type="ECO:0000256" key="1">
    <source>
        <dbReference type="ARBA" id="ARBA00005696"/>
    </source>
</evidence>
<name>A0A9P6ETP2_9AGAR</name>
<evidence type="ECO:0000313" key="9">
    <source>
        <dbReference type="Proteomes" id="UP000807306"/>
    </source>
</evidence>
<dbReference type="InterPro" id="IPR007135">
    <property type="entry name" value="Atg3/Atg10"/>
</dbReference>
<dbReference type="EMBL" id="MU157825">
    <property type="protein sequence ID" value="KAF9534839.1"/>
    <property type="molecule type" value="Genomic_DNA"/>
</dbReference>
<dbReference type="GO" id="GO:0032446">
    <property type="term" value="P:protein modification by small protein conjugation"/>
    <property type="evidence" value="ECO:0007669"/>
    <property type="project" value="TreeGrafter"/>
</dbReference>
<proteinExistence type="inferred from homology"/>
<evidence type="ECO:0000256" key="6">
    <source>
        <dbReference type="ARBA" id="ARBA00023006"/>
    </source>
</evidence>
<comment type="similarity">
    <text evidence="1">Belongs to the ATG10 family.</text>
</comment>
<organism evidence="8 9">
    <name type="scientific">Crepidotus variabilis</name>
    <dbReference type="NCBI Taxonomy" id="179855"/>
    <lineage>
        <taxon>Eukaryota</taxon>
        <taxon>Fungi</taxon>
        <taxon>Dikarya</taxon>
        <taxon>Basidiomycota</taxon>
        <taxon>Agaricomycotina</taxon>
        <taxon>Agaricomycetes</taxon>
        <taxon>Agaricomycetidae</taxon>
        <taxon>Agaricales</taxon>
        <taxon>Agaricineae</taxon>
        <taxon>Crepidotaceae</taxon>
        <taxon>Crepidotus</taxon>
    </lineage>
</organism>
<protein>
    <recommendedName>
        <fullName evidence="2">Ubiquitin-like-conjugating enzyme ATG10</fullName>
    </recommendedName>
    <alternativeName>
        <fullName evidence="7">Autophagy-related protein 10</fullName>
    </alternativeName>
</protein>
<dbReference type="Pfam" id="PF03987">
    <property type="entry name" value="Autophagy_act_C"/>
    <property type="match status" value="1"/>
</dbReference>
<accession>A0A9P6ETP2</accession>
<dbReference type="OrthoDB" id="4089664at2759"/>
<evidence type="ECO:0000256" key="4">
    <source>
        <dbReference type="ARBA" id="ARBA00022786"/>
    </source>
</evidence>
<evidence type="ECO:0000256" key="2">
    <source>
        <dbReference type="ARBA" id="ARBA00021099"/>
    </source>
</evidence>
<sequence length="199" mass="22539">MFTRDQFERACQVFAKKHSQWKWASARNPGYGYLMRTTTHMRKSFVQTDELAELVEDLEEGVEVITSADLASSLTVNVVENIVYCASFSVPAFYFAVHNSSGAPLPLNEIIQTSFFKISLPKDATSNDFALTVPSGSFPLLSQGDHPTLGAPWWYFHPCETDKAVGEFMKEEDQALCEDERLIRWMEIWLMIVGNVLNV</sequence>
<dbReference type="Gene3D" id="3.30.1460.50">
    <property type="match status" value="1"/>
</dbReference>
<keyword evidence="5" id="KW-0813">Transport</keyword>
<evidence type="ECO:0000313" key="8">
    <source>
        <dbReference type="EMBL" id="KAF9534839.1"/>
    </source>
</evidence>
<dbReference type="Proteomes" id="UP000807306">
    <property type="component" value="Unassembled WGS sequence"/>
</dbReference>
<dbReference type="PANTHER" id="PTHR14957:SF1">
    <property type="entry name" value="UBIQUITIN-LIKE-CONJUGATING ENZYME ATG10"/>
    <property type="match status" value="1"/>
</dbReference>
<keyword evidence="5" id="KW-0653">Protein transport</keyword>